<evidence type="ECO:0008006" key="4">
    <source>
        <dbReference type="Google" id="ProtNLM"/>
    </source>
</evidence>
<dbReference type="EMBL" id="CP107716">
    <property type="protein sequence ID" value="UYQ71935.1"/>
    <property type="molecule type" value="Genomic_DNA"/>
</dbReference>
<dbReference type="Proteomes" id="UP001163882">
    <property type="component" value="Chromosome"/>
</dbReference>
<accession>A0ABY6IMX9</accession>
<keyword evidence="3" id="KW-1185">Reference proteome</keyword>
<evidence type="ECO:0000256" key="1">
    <source>
        <dbReference type="SAM" id="MobiDB-lite"/>
    </source>
</evidence>
<proteinExistence type="predicted"/>
<reference evidence="2" key="1">
    <citation type="submission" date="2022-10" db="EMBL/GenBank/DDBJ databases">
        <title>YIM 151497 complete genome.</title>
        <authorList>
            <person name="Chen X."/>
        </authorList>
    </citation>
    <scope>NUCLEOTIDE SEQUENCE</scope>
    <source>
        <strain evidence="2">YIM 151497</strain>
    </source>
</reference>
<protein>
    <recommendedName>
        <fullName evidence="4">Terminase large subunit gp17-like C-terminal domain-containing protein</fullName>
    </recommendedName>
</protein>
<evidence type="ECO:0000313" key="3">
    <source>
        <dbReference type="Proteomes" id="UP001163882"/>
    </source>
</evidence>
<name>A0ABY6IMX9_9HYPH</name>
<sequence>MTEDMMPPQVPEDFTPPDVADETKARAILTTEHDGDAICVGAIVWGSGRKDALWLGGYASVDDFLRAEMVQHLIDHHARGSKLVVHTKGLQAPLNHTIQAAKRGGLTSAGKPMKGFHLMKPLAEARREKQLVVNPVDWVYGGLQAAREVARAGLPEVARLRDHFLDLRDDHPDWHVVVRSWEEEPVA</sequence>
<dbReference type="RefSeq" id="WP_264225582.1">
    <property type="nucleotide sequence ID" value="NZ_CP107716.1"/>
</dbReference>
<evidence type="ECO:0000313" key="2">
    <source>
        <dbReference type="EMBL" id="UYQ71935.1"/>
    </source>
</evidence>
<organism evidence="2 3">
    <name type="scientific">Pelagibacterium flavum</name>
    <dbReference type="NCBI Taxonomy" id="2984530"/>
    <lineage>
        <taxon>Bacteria</taxon>
        <taxon>Pseudomonadati</taxon>
        <taxon>Pseudomonadota</taxon>
        <taxon>Alphaproteobacteria</taxon>
        <taxon>Hyphomicrobiales</taxon>
        <taxon>Devosiaceae</taxon>
        <taxon>Pelagibacterium</taxon>
    </lineage>
</organism>
<gene>
    <name evidence="2" type="ORF">OF122_18140</name>
</gene>
<feature type="region of interest" description="Disordered" evidence="1">
    <location>
        <begin position="1"/>
        <end position="20"/>
    </location>
</feature>